<accession>A0A913YTH8</accession>
<dbReference type="EnsemblMetazoa" id="XM_028661595.1">
    <property type="protein sequence ID" value="XP_028517396.1"/>
    <property type="gene ID" value="LOC114575892"/>
</dbReference>
<feature type="domain" description="SUF system FeS cluster assembly SufBD core" evidence="1">
    <location>
        <begin position="19"/>
        <end position="247"/>
    </location>
</feature>
<dbReference type="PANTHER" id="PTHR43575">
    <property type="entry name" value="PROTEIN ABCI7, CHLOROPLASTIC"/>
    <property type="match status" value="1"/>
</dbReference>
<evidence type="ECO:0000259" key="1">
    <source>
        <dbReference type="Pfam" id="PF01458"/>
    </source>
</evidence>
<dbReference type="KEGG" id="epa:114575892"/>
<keyword evidence="3" id="KW-1185">Reference proteome</keyword>
<evidence type="ECO:0000313" key="2">
    <source>
        <dbReference type="EnsemblMetazoa" id="XP_028517396.1"/>
    </source>
</evidence>
<dbReference type="InterPro" id="IPR000825">
    <property type="entry name" value="SUF_FeS_clus_asmbl_SufBD_core"/>
</dbReference>
<evidence type="ECO:0000313" key="3">
    <source>
        <dbReference type="Proteomes" id="UP000887567"/>
    </source>
</evidence>
<dbReference type="Pfam" id="PF01458">
    <property type="entry name" value="SUFBD_core"/>
    <property type="match status" value="1"/>
</dbReference>
<dbReference type="Proteomes" id="UP000887567">
    <property type="component" value="Unplaced"/>
</dbReference>
<dbReference type="OrthoDB" id="10049754at2759"/>
<dbReference type="SUPFAM" id="SSF101960">
    <property type="entry name" value="Stabilizer of iron transporter SufD"/>
    <property type="match status" value="1"/>
</dbReference>
<organism evidence="2 3">
    <name type="scientific">Exaiptasia diaphana</name>
    <name type="common">Tropical sea anemone</name>
    <name type="synonym">Aiptasia pulchella</name>
    <dbReference type="NCBI Taxonomy" id="2652724"/>
    <lineage>
        <taxon>Eukaryota</taxon>
        <taxon>Metazoa</taxon>
        <taxon>Cnidaria</taxon>
        <taxon>Anthozoa</taxon>
        <taxon>Hexacorallia</taxon>
        <taxon>Actiniaria</taxon>
        <taxon>Aiptasiidae</taxon>
        <taxon>Exaiptasia</taxon>
    </lineage>
</organism>
<dbReference type="PANTHER" id="PTHR43575:SF1">
    <property type="entry name" value="PROTEIN ABCI7, CHLOROPLASTIC"/>
    <property type="match status" value="1"/>
</dbReference>
<dbReference type="OMA" id="KCAHGCA"/>
<dbReference type="GeneID" id="114575892"/>
<dbReference type="InterPro" id="IPR037284">
    <property type="entry name" value="SUF_FeS_clus_asmbl_SufBD_sf"/>
</dbReference>
<dbReference type="GO" id="GO:0016226">
    <property type="term" value="P:iron-sulfur cluster assembly"/>
    <property type="evidence" value="ECO:0007669"/>
    <property type="project" value="InterPro"/>
</dbReference>
<dbReference type="AlphaFoldDB" id="A0A913YTH8"/>
<dbReference type="RefSeq" id="XP_028517396.1">
    <property type="nucleotide sequence ID" value="XM_028661595.1"/>
</dbReference>
<protein>
    <recommendedName>
        <fullName evidence="1">SUF system FeS cluster assembly SufBD core domain-containing protein</fullName>
    </recommendedName>
</protein>
<proteinExistence type="predicted"/>
<reference evidence="2" key="1">
    <citation type="submission" date="2022-11" db="UniProtKB">
        <authorList>
            <consortium name="EnsemblMetazoa"/>
        </authorList>
    </citation>
    <scope>IDENTIFICATION</scope>
</reference>
<sequence>GKKIDRTLHLLFVATSGDAASVSYPRNLIVAEQSAELTVVESYAGFTGDKYLTCPVTEIIGGANSVVDHYRLGEESNDAYHLATLKIHLERDANFFTHSVNHGGAIVRNDIQAYLGGEGIHCTLNGLYLGRGKQLVDHHMWVDHAMPNCHSYELFKGILEDSSRAVFNGRIKVHEDAQKTDAKQSSQHLLLSDNALAHSNPQLEIFADDVKCTHGSTTGHLDEEAVFYLRSRGISQEAARSLLTYAFACEVLEEFRLETVRKGLEEFLFTRLPKGEIVRQAV</sequence>
<name>A0A913YTH8_EXADI</name>
<dbReference type="InterPro" id="IPR011542">
    <property type="entry name" value="SUF_FeS_clus_asmbl_SufD"/>
</dbReference>
<dbReference type="InterPro" id="IPR055346">
    <property type="entry name" value="Fe-S_cluster_assembly_SufBD"/>
</dbReference>
<dbReference type="NCBIfam" id="TIGR01981">
    <property type="entry name" value="sufD"/>
    <property type="match status" value="1"/>
</dbReference>